<evidence type="ECO:0000313" key="1">
    <source>
        <dbReference type="EMBL" id="AKU79400.1"/>
    </source>
</evidence>
<dbReference type="KEGG" id="stur:STURON_00154"/>
<dbReference type="OrthoDB" id="389234at2"/>
<reference evidence="1 2" key="1">
    <citation type="journal article" date="2015" name="Genome Announc.">
        <title>Complete Genome Sequence of Spiroplasma turonicum Strain Tab4cT, a Parasite of a Horse Fly, Haematopota sp. (Diptera: Tabanidae).</title>
        <authorList>
            <person name="Davis R.E."/>
            <person name="Shao J."/>
            <person name="Zhao Y."/>
            <person name="Gasparich G.E."/>
            <person name="Gaynor B.J."/>
            <person name="Donofrio N."/>
        </authorList>
    </citation>
    <scope>NUCLEOTIDE SEQUENCE [LARGE SCALE GENOMIC DNA]</scope>
    <source>
        <strain evidence="1 2">Tab4c</strain>
    </source>
</reference>
<protein>
    <submittedName>
        <fullName evidence="1">Uncharacterized protein</fullName>
    </submittedName>
</protein>
<dbReference type="PATRIC" id="fig|216946.3.peg.152"/>
<dbReference type="RefSeq" id="WP_075048006.1">
    <property type="nucleotide sequence ID" value="NZ_CP012328.1"/>
</dbReference>
<dbReference type="STRING" id="216946.STURO_v1c01520"/>
<organism evidence="1 2">
    <name type="scientific">Spiroplasma turonicum</name>
    <dbReference type="NCBI Taxonomy" id="216946"/>
    <lineage>
        <taxon>Bacteria</taxon>
        <taxon>Bacillati</taxon>
        <taxon>Mycoplasmatota</taxon>
        <taxon>Mollicutes</taxon>
        <taxon>Entomoplasmatales</taxon>
        <taxon>Spiroplasmataceae</taxon>
        <taxon>Spiroplasma</taxon>
    </lineage>
</organism>
<accession>A0A0K1P537</accession>
<dbReference type="Proteomes" id="UP000067243">
    <property type="component" value="Chromosome"/>
</dbReference>
<dbReference type="EMBL" id="CP012328">
    <property type="protein sequence ID" value="AKU79400.1"/>
    <property type="molecule type" value="Genomic_DNA"/>
</dbReference>
<dbReference type="AlphaFoldDB" id="A0A0K1P537"/>
<proteinExistence type="predicted"/>
<gene>
    <name evidence="1" type="ORF">STURON_00154</name>
</gene>
<sequence>MTINELVVITLDDFISYLNNECFKNLKLNGKNLYLNIDASKFNCENPSLSKTEWNDIINAIRQENQETLAKKNCDLKNFARIEMNLISAASGINKVISLHKEFNELGFWNGEKTATFNEKFVLKKINLSAQSLIKEFAAIYENLKNEQIFNELNLLLKKIVVSTDLNEILKLSSELLLKQNQVLNLDYFVDYNKLVNEYNWIHDFVKISHVNAEFVNLIIIIEVLTNSIKDKIYIPTAIKA</sequence>
<evidence type="ECO:0000313" key="2">
    <source>
        <dbReference type="Proteomes" id="UP000067243"/>
    </source>
</evidence>
<keyword evidence="2" id="KW-1185">Reference proteome</keyword>
<name>A0A0K1P537_9MOLU</name>